<feature type="region of interest" description="Disordered" evidence="1">
    <location>
        <begin position="64"/>
        <end position="101"/>
    </location>
</feature>
<gene>
    <name evidence="2" type="ORF">UFOVP221_81</name>
</gene>
<proteinExistence type="predicted"/>
<feature type="region of interest" description="Disordered" evidence="1">
    <location>
        <begin position="210"/>
        <end position="231"/>
    </location>
</feature>
<feature type="compositionally biased region" description="Low complexity" evidence="1">
    <location>
        <begin position="19"/>
        <end position="34"/>
    </location>
</feature>
<feature type="region of interest" description="Disordered" evidence="1">
    <location>
        <begin position="1"/>
        <end position="41"/>
    </location>
</feature>
<accession>A0A6J7WNZ0</accession>
<evidence type="ECO:0000256" key="1">
    <source>
        <dbReference type="SAM" id="MobiDB-lite"/>
    </source>
</evidence>
<organism evidence="2">
    <name type="scientific">uncultured Caudovirales phage</name>
    <dbReference type="NCBI Taxonomy" id="2100421"/>
    <lineage>
        <taxon>Viruses</taxon>
        <taxon>Duplodnaviria</taxon>
        <taxon>Heunggongvirae</taxon>
        <taxon>Uroviricota</taxon>
        <taxon>Caudoviricetes</taxon>
        <taxon>Peduoviridae</taxon>
        <taxon>Maltschvirus</taxon>
        <taxon>Maltschvirus maltsch</taxon>
    </lineage>
</organism>
<feature type="compositionally biased region" description="Low complexity" evidence="1">
    <location>
        <begin position="215"/>
        <end position="227"/>
    </location>
</feature>
<dbReference type="EMBL" id="LR798267">
    <property type="protein sequence ID" value="CAB5219487.1"/>
    <property type="molecule type" value="Genomic_DNA"/>
</dbReference>
<reference evidence="2" key="1">
    <citation type="submission" date="2020-05" db="EMBL/GenBank/DDBJ databases">
        <authorList>
            <person name="Chiriac C."/>
            <person name="Salcher M."/>
            <person name="Ghai R."/>
            <person name="Kavagutti S V."/>
        </authorList>
    </citation>
    <scope>NUCLEOTIDE SEQUENCE</scope>
</reference>
<sequence>MSEINTEVPEVAGDPATNTPLVTPELTPEETTVPSFTAEDLAKVRAQEKDKVYSTMEKMKEELSALKKEREEREAIEQKRREERTAREAERAKKKQEDEEAELGFKELLKKKEDEWTAQLERERAERESAFALLEREREFQELQAYRQQRLEQERENIIPEMIDLIQGNTADEIEASIATLKDKSSRIFESVANASQQTRKEMVGARITAPANGPLDNDSDSLPASPDDLRNMSMADYAKNRQKLLGSTGINRGQGLFG</sequence>
<name>A0A6J7WNZ0_9CAUD</name>
<protein>
    <submittedName>
        <fullName evidence="2">Uncharacterized protein</fullName>
    </submittedName>
</protein>
<evidence type="ECO:0000313" key="2">
    <source>
        <dbReference type="EMBL" id="CAB5219487.1"/>
    </source>
</evidence>